<gene>
    <name evidence="5" type="ORF">FHS30_000513</name>
</gene>
<dbReference type="GO" id="GO:0071111">
    <property type="term" value="F:cyclic-guanylate-specific phosphodiesterase activity"/>
    <property type="evidence" value="ECO:0007669"/>
    <property type="project" value="InterPro"/>
</dbReference>
<dbReference type="SUPFAM" id="SSF55073">
    <property type="entry name" value="Nucleotide cyclase"/>
    <property type="match status" value="1"/>
</dbReference>
<dbReference type="GO" id="GO:0000160">
    <property type="term" value="P:phosphorelay signal transduction system"/>
    <property type="evidence" value="ECO:0007669"/>
    <property type="project" value="InterPro"/>
</dbReference>
<dbReference type="InterPro" id="IPR043128">
    <property type="entry name" value="Rev_trsase/Diguanyl_cyclase"/>
</dbReference>
<dbReference type="PROSITE" id="PS50887">
    <property type="entry name" value="GGDEF"/>
    <property type="match status" value="1"/>
</dbReference>
<evidence type="ECO:0000313" key="6">
    <source>
        <dbReference type="Proteomes" id="UP000559987"/>
    </source>
</evidence>
<dbReference type="Gene3D" id="3.30.70.270">
    <property type="match status" value="1"/>
</dbReference>
<dbReference type="Proteomes" id="UP000559987">
    <property type="component" value="Unassembled WGS sequence"/>
</dbReference>
<dbReference type="InterPro" id="IPR001633">
    <property type="entry name" value="EAL_dom"/>
</dbReference>
<evidence type="ECO:0000256" key="1">
    <source>
        <dbReference type="PROSITE-ProRule" id="PRU00169"/>
    </source>
</evidence>
<comment type="caution">
    <text evidence="5">The sequence shown here is derived from an EMBL/GenBank/DDBJ whole genome shotgun (WGS) entry which is preliminary data.</text>
</comment>
<dbReference type="InterPro" id="IPR035919">
    <property type="entry name" value="EAL_sf"/>
</dbReference>
<dbReference type="Pfam" id="PF00563">
    <property type="entry name" value="EAL"/>
    <property type="match status" value="1"/>
</dbReference>
<dbReference type="SUPFAM" id="SSF141868">
    <property type="entry name" value="EAL domain-like"/>
    <property type="match status" value="1"/>
</dbReference>
<accession>A0A839UPI2</accession>
<keyword evidence="1" id="KW-0597">Phosphoprotein</keyword>
<evidence type="ECO:0000259" key="4">
    <source>
        <dbReference type="PROSITE" id="PS50887"/>
    </source>
</evidence>
<dbReference type="PROSITE" id="PS50883">
    <property type="entry name" value="EAL"/>
    <property type="match status" value="1"/>
</dbReference>
<dbReference type="SMART" id="SM00267">
    <property type="entry name" value="GGDEF"/>
    <property type="match status" value="1"/>
</dbReference>
<protein>
    <submittedName>
        <fullName evidence="5">Diguanylate cyclase (GGDEF)-like protein</fullName>
    </submittedName>
</protein>
<dbReference type="InterPro" id="IPR050706">
    <property type="entry name" value="Cyclic-di-GMP_PDE-like"/>
</dbReference>
<dbReference type="AlphaFoldDB" id="A0A839UPI2"/>
<dbReference type="InterPro" id="IPR000160">
    <property type="entry name" value="GGDEF_dom"/>
</dbReference>
<evidence type="ECO:0000313" key="5">
    <source>
        <dbReference type="EMBL" id="MBB3167337.1"/>
    </source>
</evidence>
<feature type="domain" description="Response regulatory" evidence="2">
    <location>
        <begin position="2"/>
        <end position="120"/>
    </location>
</feature>
<sequence>MRILLIDDDIVDRMSITRSLKATQENYYIDAAESASSAREKISAQDYDVILLDYLLPGINGVEFILEIKQLIENKNTAIVMISNMDDENLAIECLRAGAQDFILKSGINPIMLKMAIAKSVMRNELESALKTSFNQVKELAERDNLTGLANRFIFEESVALALKQRKRPCPITLFFIDVDNFKKINDTWGHTYGDQLLQRIATRIASCLRGGELLARIGGDEFAVLIDNVKSPAEANQAALRILQVMQSPFSFDGFNFYASLSIGITIQSRDSVDQDQLMSQADIAMHKAKGLGKAQICYFQESMQQEFIARVHIEEGLRHALEKQEFVMFYQPIVDPVNNAVNGYEALIRWTHNNAVVSPDKFIPVAQESHLIMDIGRWVIQDVFANHPPFRNDNCYLSINLSPLQLKDPELLHFIDEQAAHYHIKPNQIEFEITETAILDTSESIHTLLAEFVAHGYHLALDDFGTGFSSLSHLRDLPISTVKIDRSLLLTEPQDKREKMLRGLSELIFALDLDVVMEGIETEAQAQLCTALNIHRAQGYFYCKPQPLSIFVSVQSR</sequence>
<dbReference type="SMART" id="SM00448">
    <property type="entry name" value="REC"/>
    <property type="match status" value="1"/>
</dbReference>
<dbReference type="InterPro" id="IPR001789">
    <property type="entry name" value="Sig_transdc_resp-reg_receiver"/>
</dbReference>
<dbReference type="Pfam" id="PF00990">
    <property type="entry name" value="GGDEF"/>
    <property type="match status" value="1"/>
</dbReference>
<dbReference type="InterPro" id="IPR011006">
    <property type="entry name" value="CheY-like_superfamily"/>
</dbReference>
<reference evidence="5 6" key="1">
    <citation type="submission" date="2020-08" db="EMBL/GenBank/DDBJ databases">
        <title>Genomic Encyclopedia of Type Strains, Phase III (KMG-III): the genomes of soil and plant-associated and newly described type strains.</title>
        <authorList>
            <person name="Whitman W."/>
        </authorList>
    </citation>
    <scope>NUCLEOTIDE SEQUENCE [LARGE SCALE GENOMIC DNA]</scope>
    <source>
        <strain evidence="5 6">CECT 8571</strain>
    </source>
</reference>
<dbReference type="EMBL" id="JACHXZ010000001">
    <property type="protein sequence ID" value="MBB3167337.1"/>
    <property type="molecule type" value="Genomic_DNA"/>
</dbReference>
<dbReference type="PROSITE" id="PS50110">
    <property type="entry name" value="RESPONSE_REGULATORY"/>
    <property type="match status" value="1"/>
</dbReference>
<dbReference type="CDD" id="cd00156">
    <property type="entry name" value="REC"/>
    <property type="match status" value="1"/>
</dbReference>
<dbReference type="PANTHER" id="PTHR33121">
    <property type="entry name" value="CYCLIC DI-GMP PHOSPHODIESTERASE PDEF"/>
    <property type="match status" value="1"/>
</dbReference>
<organism evidence="5 6">
    <name type="scientific">Simiduia aestuariiviva</name>
    <dbReference type="NCBI Taxonomy" id="1510459"/>
    <lineage>
        <taxon>Bacteria</taxon>
        <taxon>Pseudomonadati</taxon>
        <taxon>Pseudomonadota</taxon>
        <taxon>Gammaproteobacteria</taxon>
        <taxon>Cellvibrionales</taxon>
        <taxon>Cellvibrionaceae</taxon>
        <taxon>Simiduia</taxon>
    </lineage>
</organism>
<evidence type="ECO:0000259" key="2">
    <source>
        <dbReference type="PROSITE" id="PS50110"/>
    </source>
</evidence>
<name>A0A839UPI2_9GAMM</name>
<dbReference type="InterPro" id="IPR029787">
    <property type="entry name" value="Nucleotide_cyclase"/>
</dbReference>
<dbReference type="SUPFAM" id="SSF52172">
    <property type="entry name" value="CheY-like"/>
    <property type="match status" value="1"/>
</dbReference>
<feature type="modified residue" description="4-aspartylphosphate" evidence="1">
    <location>
        <position position="53"/>
    </location>
</feature>
<dbReference type="PANTHER" id="PTHR33121:SF70">
    <property type="entry name" value="SIGNALING PROTEIN YKOW"/>
    <property type="match status" value="1"/>
</dbReference>
<proteinExistence type="predicted"/>
<dbReference type="CDD" id="cd01949">
    <property type="entry name" value="GGDEF"/>
    <property type="match status" value="1"/>
</dbReference>
<feature type="domain" description="EAL" evidence="3">
    <location>
        <begin position="312"/>
        <end position="559"/>
    </location>
</feature>
<evidence type="ECO:0000259" key="3">
    <source>
        <dbReference type="PROSITE" id="PS50883"/>
    </source>
</evidence>
<dbReference type="Gene3D" id="3.20.20.450">
    <property type="entry name" value="EAL domain"/>
    <property type="match status" value="1"/>
</dbReference>
<dbReference type="SMART" id="SM00052">
    <property type="entry name" value="EAL"/>
    <property type="match status" value="1"/>
</dbReference>
<feature type="domain" description="GGDEF" evidence="4">
    <location>
        <begin position="170"/>
        <end position="303"/>
    </location>
</feature>
<dbReference type="NCBIfam" id="TIGR00254">
    <property type="entry name" value="GGDEF"/>
    <property type="match status" value="1"/>
</dbReference>
<keyword evidence="6" id="KW-1185">Reference proteome</keyword>
<dbReference type="Pfam" id="PF00072">
    <property type="entry name" value="Response_reg"/>
    <property type="match status" value="1"/>
</dbReference>
<dbReference type="RefSeq" id="WP_183907968.1">
    <property type="nucleotide sequence ID" value="NZ_JACHXZ010000001.1"/>
</dbReference>
<dbReference type="Gene3D" id="3.40.50.2300">
    <property type="match status" value="1"/>
</dbReference>
<dbReference type="CDD" id="cd01948">
    <property type="entry name" value="EAL"/>
    <property type="match status" value="1"/>
</dbReference>